<dbReference type="SUPFAM" id="SSF141986">
    <property type="entry name" value="LD-carboxypeptidase A C-terminal domain-like"/>
    <property type="match status" value="1"/>
</dbReference>
<dbReference type="Pfam" id="PF17676">
    <property type="entry name" value="Peptidase_S66C"/>
    <property type="match status" value="1"/>
</dbReference>
<dbReference type="InterPro" id="IPR027478">
    <property type="entry name" value="LdcA_N"/>
</dbReference>
<name>A0A5R9F5J7_9BACL</name>
<dbReference type="Gene3D" id="3.50.30.60">
    <property type="entry name" value="LD-carboxypeptidase A C-terminal domain-like"/>
    <property type="match status" value="1"/>
</dbReference>
<dbReference type="InterPro" id="IPR027461">
    <property type="entry name" value="Carboxypeptidase_A_C_sf"/>
</dbReference>
<feature type="domain" description="LD-carboxypeptidase N-terminal" evidence="4">
    <location>
        <begin position="17"/>
        <end position="137"/>
    </location>
</feature>
<dbReference type="InterPro" id="IPR003507">
    <property type="entry name" value="S66_fam"/>
</dbReference>
<dbReference type="EMBL" id="SWLG01000004">
    <property type="protein sequence ID" value="TLS38311.1"/>
    <property type="molecule type" value="Genomic_DNA"/>
</dbReference>
<dbReference type="GO" id="GO:0004180">
    <property type="term" value="F:carboxypeptidase activity"/>
    <property type="evidence" value="ECO:0007669"/>
    <property type="project" value="UniProtKB-KW"/>
</dbReference>
<dbReference type="PANTHER" id="PTHR30237:SF5">
    <property type="entry name" value="CARBOXYPEPTIDASE VC_A0337-RELATED"/>
    <property type="match status" value="1"/>
</dbReference>
<feature type="active site" description="Charge relay system" evidence="3">
    <location>
        <position position="316"/>
    </location>
</feature>
<dbReference type="Pfam" id="PF02016">
    <property type="entry name" value="Peptidase_S66"/>
    <property type="match status" value="1"/>
</dbReference>
<dbReference type="Proteomes" id="UP000308230">
    <property type="component" value="Unassembled WGS sequence"/>
</dbReference>
<dbReference type="InterPro" id="IPR029062">
    <property type="entry name" value="Class_I_gatase-like"/>
</dbReference>
<keyword evidence="6" id="KW-0645">Protease</keyword>
<protein>
    <submittedName>
        <fullName evidence="6">LD-carboxypeptidase</fullName>
    </submittedName>
</protein>
<keyword evidence="7" id="KW-1185">Reference proteome</keyword>
<evidence type="ECO:0000259" key="4">
    <source>
        <dbReference type="Pfam" id="PF02016"/>
    </source>
</evidence>
<dbReference type="PANTHER" id="PTHR30237">
    <property type="entry name" value="MURAMOYLTETRAPEPTIDE CARBOXYPEPTIDASE"/>
    <property type="match status" value="1"/>
</dbReference>
<accession>A0A5R9F5J7</accession>
<dbReference type="PIRSF" id="PIRSF028757">
    <property type="entry name" value="LD-carboxypeptidase"/>
    <property type="match status" value="1"/>
</dbReference>
<dbReference type="RefSeq" id="WP_138124815.1">
    <property type="nucleotide sequence ID" value="NZ_SWLG01000004.1"/>
</dbReference>
<feature type="active site" description="Charge relay system" evidence="3">
    <location>
        <position position="249"/>
    </location>
</feature>
<comment type="similarity">
    <text evidence="1">Belongs to the peptidase S66 family.</text>
</comment>
<evidence type="ECO:0000256" key="3">
    <source>
        <dbReference type="PIRSR" id="PIRSR028757-1"/>
    </source>
</evidence>
<dbReference type="SUPFAM" id="SSF52317">
    <property type="entry name" value="Class I glutamine amidotransferase-like"/>
    <property type="match status" value="1"/>
</dbReference>
<comment type="caution">
    <text evidence="6">The sequence shown here is derived from an EMBL/GenBank/DDBJ whole genome shotgun (WGS) entry which is preliminary data.</text>
</comment>
<evidence type="ECO:0000259" key="5">
    <source>
        <dbReference type="Pfam" id="PF17676"/>
    </source>
</evidence>
<dbReference type="CDD" id="cd07062">
    <property type="entry name" value="Peptidase_S66_mccF_like"/>
    <property type="match status" value="1"/>
</dbReference>
<evidence type="ECO:0000313" key="7">
    <source>
        <dbReference type="Proteomes" id="UP000308230"/>
    </source>
</evidence>
<keyword evidence="2" id="KW-0378">Hydrolase</keyword>
<evidence type="ECO:0000313" key="6">
    <source>
        <dbReference type="EMBL" id="TLS38311.1"/>
    </source>
</evidence>
<dbReference type="AlphaFoldDB" id="A0A5R9F5J7"/>
<reference evidence="6 7" key="1">
    <citation type="submission" date="2019-04" db="EMBL/GenBank/DDBJ databases">
        <title>Bacillus caeni sp. nov., a bacterium isolated from mangrove sediment.</title>
        <authorList>
            <person name="Huang H."/>
            <person name="Mo K."/>
            <person name="Hu Y."/>
        </authorList>
    </citation>
    <scope>NUCLEOTIDE SEQUENCE [LARGE SCALE GENOMIC DNA]</scope>
    <source>
        <strain evidence="6 7">HB172195</strain>
    </source>
</reference>
<proteinExistence type="inferred from homology"/>
<dbReference type="Gene3D" id="3.40.50.10740">
    <property type="entry name" value="Class I glutamine amidotransferase-like"/>
    <property type="match status" value="1"/>
</dbReference>
<organism evidence="6 7">
    <name type="scientific">Exobacillus caeni</name>
    <dbReference type="NCBI Taxonomy" id="2574798"/>
    <lineage>
        <taxon>Bacteria</taxon>
        <taxon>Bacillati</taxon>
        <taxon>Bacillota</taxon>
        <taxon>Bacilli</taxon>
        <taxon>Bacillales</taxon>
        <taxon>Guptibacillaceae</taxon>
        <taxon>Exobacillus</taxon>
    </lineage>
</organism>
<evidence type="ECO:0000256" key="1">
    <source>
        <dbReference type="ARBA" id="ARBA00010233"/>
    </source>
</evidence>
<dbReference type="OrthoDB" id="9807329at2"/>
<dbReference type="InterPro" id="IPR040921">
    <property type="entry name" value="Peptidase_S66C"/>
</dbReference>
<dbReference type="InterPro" id="IPR040449">
    <property type="entry name" value="Peptidase_S66_N"/>
</dbReference>
<sequence length="345" mass="38496">MTNRIRYPKPLQKGDAIAVTAPSSGVEANLHSILKKAKQNVEDQGYRIVEGETIWTEVKAASSTKEKRAEELMGFLLDDRIKAILPPWGGEFLMEILPLMDWEELKKAPPKWVLGYSDISTFLFSYTLLTGTATAHGTNFFDLSSPGWDELSKRWIDVLSLEKGQTIVQHSSSNYQSSWEKAFNNQGTGFDLDTPTEWKVAGDKKEAEFSGRLIGGCQDTLSILLGTPFAPVKKYIKDFAEEGGIWYLESCDMAASGIYRSLWQMKQAGWFENTKGVLIGRPANYKPAKDFELEDALERIFADMNIPVVYDMDIGHMPPQNILVNGAVGTVKVSDGKGTLEMVFD</sequence>
<keyword evidence="6" id="KW-0121">Carboxypeptidase</keyword>
<evidence type="ECO:0000256" key="2">
    <source>
        <dbReference type="ARBA" id="ARBA00022801"/>
    </source>
</evidence>
<feature type="active site" description="Nucleophile" evidence="3">
    <location>
        <position position="117"/>
    </location>
</feature>
<feature type="domain" description="LD-carboxypeptidase C-terminal" evidence="5">
    <location>
        <begin position="210"/>
        <end position="329"/>
    </location>
</feature>
<gene>
    <name evidence="6" type="ORF">FCL54_07235</name>
</gene>